<keyword evidence="1" id="KW-1133">Transmembrane helix</keyword>
<feature type="transmembrane region" description="Helical" evidence="1">
    <location>
        <begin position="6"/>
        <end position="24"/>
    </location>
</feature>
<keyword evidence="3" id="KW-1185">Reference proteome</keyword>
<organism evidence="2 3">
    <name type="scientific">Fadolivirus FV1/VV64</name>
    <dbReference type="NCBI Taxonomy" id="3070911"/>
    <lineage>
        <taxon>Viruses</taxon>
        <taxon>Varidnaviria</taxon>
        <taxon>Bamfordvirae</taxon>
        <taxon>Nucleocytoviricota</taxon>
        <taxon>Megaviricetes</taxon>
        <taxon>Imitervirales</taxon>
        <taxon>Mimiviridae</taxon>
        <taxon>Klosneuvirinae</taxon>
        <taxon>Fadolivirus</taxon>
        <taxon>Fadolivirus algeromassiliense</taxon>
    </lineage>
</organism>
<evidence type="ECO:0000256" key="1">
    <source>
        <dbReference type="SAM" id="Phobius"/>
    </source>
</evidence>
<evidence type="ECO:0000313" key="2">
    <source>
        <dbReference type="EMBL" id="QKF94441.1"/>
    </source>
</evidence>
<reference evidence="2 3" key="1">
    <citation type="submission" date="2020-04" db="EMBL/GenBank/DDBJ databases">
        <title>Advantages and limits of metagenomic assembly and binning of a giant virus.</title>
        <authorList>
            <person name="Schulz F."/>
            <person name="Andreani J."/>
            <person name="Francis R."/>
            <person name="Boudjemaa H."/>
            <person name="Bou Khalil J.Y."/>
            <person name="Lee J."/>
            <person name="La Scola B."/>
            <person name="Woyke T."/>
        </authorList>
    </citation>
    <scope>NUCLEOTIDE SEQUENCE [LARGE SCALE GENOMIC DNA]</scope>
    <source>
        <strain evidence="2 3">FV1/VV64</strain>
    </source>
</reference>
<proteinExistence type="predicted"/>
<name>A0A7D3R1K0_9VIRU</name>
<keyword evidence="1" id="KW-0812">Transmembrane</keyword>
<sequence>MNIYIISLLLIVIYYYVIFWYLDIKNENRMGIFMTASLTVLILLYTSVSNNLEGFTSNEAIQNLASMYNKGELKITDLVVTGKLEVTGDSTFNGKILANGNIRIPKCRGIQYDNTYENGYTMTFAGCNDGQGGHGIWGSSHSYNDPDIATGKKPTWAKVWYNWS</sequence>
<accession>A0A7D3R1K0</accession>
<keyword evidence="1" id="KW-0472">Membrane</keyword>
<protein>
    <submittedName>
        <fullName evidence="2">Uncharacterized protein</fullName>
    </submittedName>
</protein>
<dbReference type="Proteomes" id="UP001162001">
    <property type="component" value="Segment"/>
</dbReference>
<evidence type="ECO:0000313" key="3">
    <source>
        <dbReference type="Proteomes" id="UP001162001"/>
    </source>
</evidence>
<dbReference type="EMBL" id="MT418680">
    <property type="protein sequence ID" value="QKF94441.1"/>
    <property type="molecule type" value="Genomic_DNA"/>
</dbReference>
<gene>
    <name evidence="2" type="ORF">Fadolivirus_1_983</name>
</gene>
<feature type="transmembrane region" description="Helical" evidence="1">
    <location>
        <begin position="31"/>
        <end position="48"/>
    </location>
</feature>